<keyword evidence="9" id="KW-0342">GTP-binding</keyword>
<dbReference type="SMART" id="SM00729">
    <property type="entry name" value="Elp3"/>
    <property type="match status" value="1"/>
</dbReference>
<dbReference type="CDD" id="cd01335">
    <property type="entry name" value="Radical_SAM"/>
    <property type="match status" value="1"/>
</dbReference>
<evidence type="ECO:0000256" key="10">
    <source>
        <dbReference type="ARBA" id="ARBA00023150"/>
    </source>
</evidence>
<dbReference type="Pfam" id="PF04055">
    <property type="entry name" value="Radical_SAM"/>
    <property type="match status" value="1"/>
</dbReference>
<dbReference type="SFLD" id="SFLDG01067">
    <property type="entry name" value="SPASM/twitch_domain_containing"/>
    <property type="match status" value="1"/>
</dbReference>
<dbReference type="GO" id="GO:0006777">
    <property type="term" value="P:Mo-molybdopterin cofactor biosynthetic process"/>
    <property type="evidence" value="ECO:0007669"/>
    <property type="project" value="UniProtKB-KW"/>
</dbReference>
<feature type="region of interest" description="Disordered" evidence="13">
    <location>
        <begin position="326"/>
        <end position="346"/>
    </location>
</feature>
<dbReference type="HAMAP" id="MF_01225_B">
    <property type="entry name" value="MoaA_B"/>
    <property type="match status" value="1"/>
</dbReference>
<dbReference type="UniPathway" id="UPA00344"/>
<dbReference type="GO" id="GO:0061798">
    <property type="term" value="F:GTP 3',8'-cyclase activity"/>
    <property type="evidence" value="ECO:0007669"/>
    <property type="project" value="UniProtKB-EC"/>
</dbReference>
<evidence type="ECO:0000256" key="4">
    <source>
        <dbReference type="ARBA" id="ARBA00022691"/>
    </source>
</evidence>
<accession>A0A3B0TUT4</accession>
<dbReference type="GO" id="GO:0061799">
    <property type="term" value="F:cyclic pyranopterin monophosphate synthase activity"/>
    <property type="evidence" value="ECO:0007669"/>
    <property type="project" value="TreeGrafter"/>
</dbReference>
<dbReference type="InterPro" id="IPR050105">
    <property type="entry name" value="MoCo_biosynth_MoaA/MoaC"/>
</dbReference>
<keyword evidence="11 15" id="KW-0456">Lyase</keyword>
<feature type="compositionally biased region" description="Basic and acidic residues" evidence="13">
    <location>
        <begin position="326"/>
        <end position="339"/>
    </location>
</feature>
<dbReference type="InterPro" id="IPR013483">
    <property type="entry name" value="MoaA"/>
</dbReference>
<keyword evidence="10" id="KW-0501">Molybdenum cofactor biosynthesis</keyword>
<dbReference type="Gene3D" id="3.20.20.70">
    <property type="entry name" value="Aldolase class I"/>
    <property type="match status" value="1"/>
</dbReference>
<protein>
    <recommendedName>
        <fullName evidence="2">GTP 3',8-cyclase</fullName>
        <ecNumber evidence="2">4.1.99.22</ecNumber>
    </recommendedName>
</protein>
<dbReference type="InterPro" id="IPR010505">
    <property type="entry name" value="MoaA_twitch"/>
</dbReference>
<keyword evidence="8" id="KW-0411">Iron-sulfur</keyword>
<evidence type="ECO:0000259" key="14">
    <source>
        <dbReference type="PROSITE" id="PS51918"/>
    </source>
</evidence>
<sequence length="346" mass="39271">MDMPTDTLGQDKQETSSPSPLIDGFGRHITYLRVSVTDRCNFRCTYCMSENMSFLPKKDVLSFEELNIVINAFIKRGIKKLRLTGGEPLVRRDIMELIKQVSLHKKSSQLEEITLTTNGSQLKRYAAKLVDLGVRRVNVSLDTRDPEKFSEITRRGQLDQVLDGIETARIAGLAVKINMVAMKGFNDHEIVPMIEWAHARGFDLTLIEEMPLGEVSGDRRQRFLPLRQVRDDLENRFTLEKLSLKTGGPARYMRIRETGGRVGFITPMSHSFCESCNRVRLTCTGELYLCLGRENRIDLRTILRQSGESGLNEALDRAMLLKPKGHDFDQRRASPEVARHMSVTGG</sequence>
<keyword evidence="5" id="KW-0479">Metal-binding</keyword>
<evidence type="ECO:0000256" key="8">
    <source>
        <dbReference type="ARBA" id="ARBA00023014"/>
    </source>
</evidence>
<keyword evidence="3" id="KW-0004">4Fe-4S</keyword>
<dbReference type="InterPro" id="IPR007197">
    <property type="entry name" value="rSAM"/>
</dbReference>
<dbReference type="InterPro" id="IPR013785">
    <property type="entry name" value="Aldolase_TIM"/>
</dbReference>
<evidence type="ECO:0000313" key="15">
    <source>
        <dbReference type="EMBL" id="VAW21748.1"/>
    </source>
</evidence>
<comment type="catalytic activity">
    <reaction evidence="12">
        <text>GTP + AH2 + S-adenosyl-L-methionine = (8S)-3',8-cyclo-7,8-dihydroguanosine 5'-triphosphate + 5'-deoxyadenosine + L-methionine + A + H(+)</text>
        <dbReference type="Rhea" id="RHEA:49576"/>
        <dbReference type="ChEBI" id="CHEBI:13193"/>
        <dbReference type="ChEBI" id="CHEBI:15378"/>
        <dbReference type="ChEBI" id="CHEBI:17319"/>
        <dbReference type="ChEBI" id="CHEBI:17499"/>
        <dbReference type="ChEBI" id="CHEBI:37565"/>
        <dbReference type="ChEBI" id="CHEBI:57844"/>
        <dbReference type="ChEBI" id="CHEBI:59789"/>
        <dbReference type="ChEBI" id="CHEBI:131766"/>
        <dbReference type="EC" id="4.1.99.22"/>
    </reaction>
</comment>
<dbReference type="InterPro" id="IPR006638">
    <property type="entry name" value="Elp3/MiaA/NifB-like_rSAM"/>
</dbReference>
<dbReference type="SUPFAM" id="SSF102114">
    <property type="entry name" value="Radical SAM enzymes"/>
    <property type="match status" value="1"/>
</dbReference>
<evidence type="ECO:0000256" key="3">
    <source>
        <dbReference type="ARBA" id="ARBA00022485"/>
    </source>
</evidence>
<dbReference type="GO" id="GO:0051539">
    <property type="term" value="F:4 iron, 4 sulfur cluster binding"/>
    <property type="evidence" value="ECO:0007669"/>
    <property type="project" value="UniProtKB-KW"/>
</dbReference>
<dbReference type="EC" id="4.1.99.22" evidence="2"/>
<comment type="cofactor">
    <cofactor evidence="1">
        <name>[4Fe-4S] cluster</name>
        <dbReference type="ChEBI" id="CHEBI:49883"/>
    </cofactor>
</comment>
<dbReference type="SFLD" id="SFLDG01383">
    <property type="entry name" value="cyclic_pyranopterin_phosphate"/>
    <property type="match status" value="1"/>
</dbReference>
<dbReference type="InterPro" id="IPR040064">
    <property type="entry name" value="MoaA-like"/>
</dbReference>
<evidence type="ECO:0000256" key="7">
    <source>
        <dbReference type="ARBA" id="ARBA00023004"/>
    </source>
</evidence>
<keyword evidence="4" id="KW-0949">S-adenosyl-L-methionine</keyword>
<evidence type="ECO:0000256" key="1">
    <source>
        <dbReference type="ARBA" id="ARBA00001966"/>
    </source>
</evidence>
<dbReference type="EMBL" id="UOEO01000183">
    <property type="protein sequence ID" value="VAW21748.1"/>
    <property type="molecule type" value="Genomic_DNA"/>
</dbReference>
<dbReference type="PANTHER" id="PTHR22960:SF0">
    <property type="entry name" value="MOLYBDENUM COFACTOR BIOSYNTHESIS PROTEIN 1"/>
    <property type="match status" value="1"/>
</dbReference>
<dbReference type="InterPro" id="IPR000385">
    <property type="entry name" value="MoaA_NifB_PqqE_Fe-S-bd_CS"/>
</dbReference>
<dbReference type="AlphaFoldDB" id="A0A3B0TUT4"/>
<evidence type="ECO:0000256" key="2">
    <source>
        <dbReference type="ARBA" id="ARBA00012167"/>
    </source>
</evidence>
<dbReference type="GO" id="GO:0005525">
    <property type="term" value="F:GTP binding"/>
    <property type="evidence" value="ECO:0007669"/>
    <property type="project" value="UniProtKB-KW"/>
</dbReference>
<dbReference type="PANTHER" id="PTHR22960">
    <property type="entry name" value="MOLYBDOPTERIN COFACTOR SYNTHESIS PROTEIN A"/>
    <property type="match status" value="1"/>
</dbReference>
<dbReference type="NCBIfam" id="NF001199">
    <property type="entry name" value="PRK00164.2-1"/>
    <property type="match status" value="1"/>
</dbReference>
<evidence type="ECO:0000256" key="13">
    <source>
        <dbReference type="SAM" id="MobiDB-lite"/>
    </source>
</evidence>
<reference evidence="15" key="1">
    <citation type="submission" date="2018-06" db="EMBL/GenBank/DDBJ databases">
        <authorList>
            <person name="Zhirakovskaya E."/>
        </authorList>
    </citation>
    <scope>NUCLEOTIDE SEQUENCE</scope>
</reference>
<dbReference type="InterPro" id="IPR058240">
    <property type="entry name" value="rSAM_sf"/>
</dbReference>
<dbReference type="PROSITE" id="PS51918">
    <property type="entry name" value="RADICAL_SAM"/>
    <property type="match status" value="1"/>
</dbReference>
<evidence type="ECO:0000256" key="5">
    <source>
        <dbReference type="ARBA" id="ARBA00022723"/>
    </source>
</evidence>
<evidence type="ECO:0000256" key="9">
    <source>
        <dbReference type="ARBA" id="ARBA00023134"/>
    </source>
</evidence>
<evidence type="ECO:0000256" key="12">
    <source>
        <dbReference type="ARBA" id="ARBA00048697"/>
    </source>
</evidence>
<feature type="region of interest" description="Disordered" evidence="13">
    <location>
        <begin position="1"/>
        <end position="21"/>
    </location>
</feature>
<evidence type="ECO:0000256" key="6">
    <source>
        <dbReference type="ARBA" id="ARBA00022741"/>
    </source>
</evidence>
<dbReference type="SFLD" id="SFLDS00029">
    <property type="entry name" value="Radical_SAM"/>
    <property type="match status" value="1"/>
</dbReference>
<proteinExistence type="inferred from homology"/>
<dbReference type="GO" id="GO:0046872">
    <property type="term" value="F:metal ion binding"/>
    <property type="evidence" value="ECO:0007669"/>
    <property type="project" value="UniProtKB-KW"/>
</dbReference>
<evidence type="ECO:0000256" key="11">
    <source>
        <dbReference type="ARBA" id="ARBA00023239"/>
    </source>
</evidence>
<feature type="domain" description="Radical SAM core" evidence="14">
    <location>
        <begin position="24"/>
        <end position="249"/>
    </location>
</feature>
<organism evidence="15">
    <name type="scientific">hydrothermal vent metagenome</name>
    <dbReference type="NCBI Taxonomy" id="652676"/>
    <lineage>
        <taxon>unclassified sequences</taxon>
        <taxon>metagenomes</taxon>
        <taxon>ecological metagenomes</taxon>
    </lineage>
</organism>
<dbReference type="PROSITE" id="PS01305">
    <property type="entry name" value="MOAA_NIFB_PQQE"/>
    <property type="match status" value="1"/>
</dbReference>
<name>A0A3B0TUT4_9ZZZZ</name>
<keyword evidence="7" id="KW-0408">Iron</keyword>
<dbReference type="CDD" id="cd21117">
    <property type="entry name" value="Twitch_MoaA"/>
    <property type="match status" value="1"/>
</dbReference>
<dbReference type="Pfam" id="PF06463">
    <property type="entry name" value="Mob_synth_C"/>
    <property type="match status" value="1"/>
</dbReference>
<keyword evidence="6" id="KW-0547">Nucleotide-binding</keyword>
<gene>
    <name evidence="15" type="ORF">MNBD_ALPHA12-430</name>
</gene>
<dbReference type="NCBIfam" id="TIGR02666">
    <property type="entry name" value="moaA"/>
    <property type="match status" value="1"/>
</dbReference>
<dbReference type="SFLD" id="SFLDG01386">
    <property type="entry name" value="main_SPASM_domain-containing"/>
    <property type="match status" value="1"/>
</dbReference>